<sequence>MRAAILCLLFAVGLSSAQEFPVVVIIESATNKTCAPYKNSTIEFDQSTPYYNTNGNLDRVVGLYIGQYESLCIPYNADGSQTIDTNDNYYFGFGYSIHVSPSVKVDYILCGLE</sequence>
<dbReference type="Proteomes" id="UP001305414">
    <property type="component" value="Unassembled WGS sequence"/>
</dbReference>
<gene>
    <name evidence="2" type="ORF">RRF57_010105</name>
</gene>
<keyword evidence="3" id="KW-1185">Reference proteome</keyword>
<organism evidence="2 3">
    <name type="scientific">Xylaria bambusicola</name>
    <dbReference type="NCBI Taxonomy" id="326684"/>
    <lineage>
        <taxon>Eukaryota</taxon>
        <taxon>Fungi</taxon>
        <taxon>Dikarya</taxon>
        <taxon>Ascomycota</taxon>
        <taxon>Pezizomycotina</taxon>
        <taxon>Sordariomycetes</taxon>
        <taxon>Xylariomycetidae</taxon>
        <taxon>Xylariales</taxon>
        <taxon>Xylariaceae</taxon>
        <taxon>Xylaria</taxon>
    </lineage>
</organism>
<evidence type="ECO:0000313" key="3">
    <source>
        <dbReference type="Proteomes" id="UP001305414"/>
    </source>
</evidence>
<feature type="signal peptide" evidence="1">
    <location>
        <begin position="1"/>
        <end position="17"/>
    </location>
</feature>
<accession>A0AAN7UXS4</accession>
<protein>
    <submittedName>
        <fullName evidence="2">Uncharacterized protein</fullName>
    </submittedName>
</protein>
<feature type="chain" id="PRO_5042977555" evidence="1">
    <location>
        <begin position="18"/>
        <end position="113"/>
    </location>
</feature>
<dbReference type="AlphaFoldDB" id="A0AAN7UXS4"/>
<evidence type="ECO:0000313" key="2">
    <source>
        <dbReference type="EMBL" id="KAK5634391.1"/>
    </source>
</evidence>
<dbReference type="EMBL" id="JAWHQM010000040">
    <property type="protein sequence ID" value="KAK5634391.1"/>
    <property type="molecule type" value="Genomic_DNA"/>
</dbReference>
<evidence type="ECO:0000256" key="1">
    <source>
        <dbReference type="SAM" id="SignalP"/>
    </source>
</evidence>
<keyword evidence="1" id="KW-0732">Signal</keyword>
<comment type="caution">
    <text evidence="2">The sequence shown here is derived from an EMBL/GenBank/DDBJ whole genome shotgun (WGS) entry which is preliminary data.</text>
</comment>
<reference evidence="2 3" key="1">
    <citation type="submission" date="2023-10" db="EMBL/GenBank/DDBJ databases">
        <title>Draft genome sequence of Xylaria bambusicola isolate GMP-LS, the root and basal stem rot pathogen of sugarcane in Indonesia.</title>
        <authorList>
            <person name="Selvaraj P."/>
            <person name="Muralishankar V."/>
            <person name="Muruganantham S."/>
            <person name="Sp S."/>
            <person name="Haryani S."/>
            <person name="Lau K.J.X."/>
            <person name="Naqvi N.I."/>
        </authorList>
    </citation>
    <scope>NUCLEOTIDE SEQUENCE [LARGE SCALE GENOMIC DNA]</scope>
    <source>
        <strain evidence="2">GMP-LS</strain>
    </source>
</reference>
<name>A0AAN7UXS4_9PEZI</name>
<proteinExistence type="predicted"/>